<evidence type="ECO:0000313" key="2">
    <source>
        <dbReference type="EMBL" id="GMF29513.1"/>
    </source>
</evidence>
<feature type="compositionally biased region" description="Polar residues" evidence="1">
    <location>
        <begin position="89"/>
        <end position="98"/>
    </location>
</feature>
<organism evidence="2 3">
    <name type="scientific">Phytophthora fragariaefolia</name>
    <dbReference type="NCBI Taxonomy" id="1490495"/>
    <lineage>
        <taxon>Eukaryota</taxon>
        <taxon>Sar</taxon>
        <taxon>Stramenopiles</taxon>
        <taxon>Oomycota</taxon>
        <taxon>Peronosporomycetes</taxon>
        <taxon>Peronosporales</taxon>
        <taxon>Peronosporaceae</taxon>
        <taxon>Phytophthora</taxon>
    </lineage>
</organism>
<protein>
    <submittedName>
        <fullName evidence="2">Unnamed protein product</fullName>
    </submittedName>
</protein>
<evidence type="ECO:0000256" key="1">
    <source>
        <dbReference type="SAM" id="MobiDB-lite"/>
    </source>
</evidence>
<feature type="region of interest" description="Disordered" evidence="1">
    <location>
        <begin position="77"/>
        <end position="98"/>
    </location>
</feature>
<name>A0A9W6UA55_9STRA</name>
<sequence>MASGPPLPTLPYIPVDDMLGIPEIQDFLTAVTSTETQDETPSSVSAEDVAIVEGSEDPRESASTEGDIAAETLIPEDDDEEEVPGALETQRSMYASSF</sequence>
<accession>A0A9W6UA55</accession>
<reference evidence="2" key="1">
    <citation type="submission" date="2023-04" db="EMBL/GenBank/DDBJ databases">
        <title>Phytophthora fragariaefolia NBRC 109709.</title>
        <authorList>
            <person name="Ichikawa N."/>
            <person name="Sato H."/>
            <person name="Tonouchi N."/>
        </authorList>
    </citation>
    <scope>NUCLEOTIDE SEQUENCE</scope>
    <source>
        <strain evidence="2">NBRC 109709</strain>
    </source>
</reference>
<proteinExistence type="predicted"/>
<keyword evidence="3" id="KW-1185">Reference proteome</keyword>
<dbReference type="Proteomes" id="UP001165121">
    <property type="component" value="Unassembled WGS sequence"/>
</dbReference>
<comment type="caution">
    <text evidence="2">The sequence shown here is derived from an EMBL/GenBank/DDBJ whole genome shotgun (WGS) entry which is preliminary data.</text>
</comment>
<dbReference type="EMBL" id="BSXT01000538">
    <property type="protein sequence ID" value="GMF29513.1"/>
    <property type="molecule type" value="Genomic_DNA"/>
</dbReference>
<evidence type="ECO:0000313" key="3">
    <source>
        <dbReference type="Proteomes" id="UP001165121"/>
    </source>
</evidence>
<dbReference type="AlphaFoldDB" id="A0A9W6UA55"/>
<gene>
    <name evidence="2" type="ORF">Pfra01_000632500</name>
</gene>